<evidence type="ECO:0000313" key="14">
    <source>
        <dbReference type="EMBL" id="JAC16656.1"/>
    </source>
</evidence>
<sequence>KIYLVTSEGKELDVELSKDSETLYKELKDAAGAPPEAALRLTDLEGKTPLHICPRIPLNQPDKRYLLSVYAPNGLLVDEVNMDLLTLQNRVLELEKQLAGQCCSLPAAVADLKNEMETFKNKLENTRYLSWLNCYKELPPSSRRLEYRRRSDAKQKIVREQFLQICEDTISEEIVECLRLSSFDSMEWSDEQLLSLLYLMFADLNLIELFQLDPPTLRNFLFQVYKNYNQVPFHNFRHSFCVAQMMYAMACNTDLVRRIGHLEVLILLVSCICHDLDHPGYNNIYQINARTELALRYNDISPLENHHCSIAFRILELQECNIFKHMDFESFKVIREGIIRCILATDMARHNEILAQFREALAQGFDYSDKTHVNLLCMVLIKVADISNEARPMEVAEPWLDRLLQEFFTQSDAEKEEGLPVTPFMDREKITKTSSQCSFIGFVLLPLFEALCDLLIELKPMLLEPVRSALEYYRRLNEAHHKNSVVSDTAQSGGNTPAVSPSGGVPSSPVRPVLKSQSSYSVRKTSITFSQHPDEDEELGNPDDLSTDEEETVTEVAVSEKTLKFKISTESTSSEKKNFMGSRKGSRDRPMPDDESEDRICDSCHRGRDFQSRSQSLVEPVWRHSSQQHLAGKKSRSVSASTPSESQSPKYTSRTKLESMISAESTSKLLTVEHINTSSPPPSTASATTTHKSPGMLKRLKNLGERFSKSSGDASPARHGAPPSPASLRGENADSQEELDVASEPGDAPVERKASTLPKATRKRFASEARKGWRGLLRKKEHSQPQQQVKPSNGLSTESIVGGGETEESTVNNNRKKNRVSTTNVEGGSPHRQQKWMASLVQSFKTKKTPVHTPVSSSGGGGHHHHHDSSQHLSSSPSAHHNKS</sequence>
<feature type="binding site" evidence="8">
    <location>
        <begin position="234"/>
        <end position="238"/>
    </location>
    <ligand>
        <name>AMP</name>
        <dbReference type="ChEBI" id="CHEBI:456215"/>
    </ligand>
</feature>
<evidence type="ECO:0000256" key="7">
    <source>
        <dbReference type="PIRSR" id="PIRSR623088-1"/>
    </source>
</evidence>
<feature type="binding site" evidence="8">
    <location>
        <position position="436"/>
    </location>
    <ligand>
        <name>AMP</name>
        <dbReference type="ChEBI" id="CHEBI:456215"/>
    </ligand>
</feature>
<dbReference type="CDD" id="cd00077">
    <property type="entry name" value="HDc"/>
    <property type="match status" value="1"/>
</dbReference>
<evidence type="ECO:0000256" key="10">
    <source>
        <dbReference type="RuleBase" id="RU363067"/>
    </source>
</evidence>
<dbReference type="SUPFAM" id="SSF109604">
    <property type="entry name" value="HD-domain/PDEase-like"/>
    <property type="match status" value="1"/>
</dbReference>
<feature type="compositionally biased region" description="Basic residues" evidence="12">
    <location>
        <begin position="772"/>
        <end position="781"/>
    </location>
</feature>
<feature type="binding site" evidence="9">
    <location>
        <position position="274"/>
    </location>
    <ligand>
        <name>Zn(2+)</name>
        <dbReference type="ChEBI" id="CHEBI:29105"/>
        <label>1</label>
    </ligand>
</feature>
<dbReference type="GO" id="GO:0007165">
    <property type="term" value="P:signal transduction"/>
    <property type="evidence" value="ECO:0007669"/>
    <property type="project" value="InterPro"/>
</dbReference>
<evidence type="ECO:0000256" key="12">
    <source>
        <dbReference type="SAM" id="MobiDB-lite"/>
    </source>
</evidence>
<keyword evidence="2" id="KW-0140">cGMP</keyword>
<organism evidence="14">
    <name type="scientific">Triatoma infestans</name>
    <name type="common">Assassin bug</name>
    <dbReference type="NCBI Taxonomy" id="30076"/>
    <lineage>
        <taxon>Eukaryota</taxon>
        <taxon>Metazoa</taxon>
        <taxon>Ecdysozoa</taxon>
        <taxon>Arthropoda</taxon>
        <taxon>Hexapoda</taxon>
        <taxon>Insecta</taxon>
        <taxon>Pterygota</taxon>
        <taxon>Neoptera</taxon>
        <taxon>Paraneoptera</taxon>
        <taxon>Hemiptera</taxon>
        <taxon>Heteroptera</taxon>
        <taxon>Panheteroptera</taxon>
        <taxon>Cimicomorpha</taxon>
        <taxon>Reduviidae</taxon>
        <taxon>Triatominae</taxon>
        <taxon>Triatoma</taxon>
    </lineage>
</organism>
<dbReference type="PANTHER" id="PTHR11347">
    <property type="entry name" value="CYCLIC NUCLEOTIDE PHOSPHODIESTERASE"/>
    <property type="match status" value="1"/>
</dbReference>
<feature type="binding site" evidence="8">
    <location>
        <position position="385"/>
    </location>
    <ligand>
        <name>AMP</name>
        <dbReference type="ChEBI" id="CHEBI:456215"/>
    </ligand>
</feature>
<feature type="non-terminal residue" evidence="14">
    <location>
        <position position="1"/>
    </location>
</feature>
<evidence type="ECO:0000256" key="8">
    <source>
        <dbReference type="PIRSR" id="PIRSR623088-2"/>
    </source>
</evidence>
<dbReference type="GO" id="GO:0047555">
    <property type="term" value="F:3',5'-cyclic-GMP phosphodiesterase activity"/>
    <property type="evidence" value="ECO:0007669"/>
    <property type="project" value="UniProtKB-EC"/>
</dbReference>
<feature type="active site" description="Proton donor" evidence="7">
    <location>
        <position position="234"/>
    </location>
</feature>
<feature type="binding site" evidence="9">
    <location>
        <position position="275"/>
    </location>
    <ligand>
        <name>Zn(2+)</name>
        <dbReference type="ChEBI" id="CHEBI:29105"/>
        <label>2</label>
    </ligand>
</feature>
<dbReference type="EMBL" id="GBBI01002056">
    <property type="protein sequence ID" value="JAC16656.1"/>
    <property type="molecule type" value="mRNA"/>
</dbReference>
<evidence type="ECO:0000256" key="9">
    <source>
        <dbReference type="PIRSR" id="PIRSR623088-3"/>
    </source>
</evidence>
<feature type="compositionally biased region" description="Low complexity" evidence="12">
    <location>
        <begin position="499"/>
        <end position="513"/>
    </location>
</feature>
<evidence type="ECO:0000259" key="13">
    <source>
        <dbReference type="PROSITE" id="PS51845"/>
    </source>
</evidence>
<dbReference type="PROSITE" id="PS00126">
    <property type="entry name" value="PDEASE_I_1"/>
    <property type="match status" value="1"/>
</dbReference>
<protein>
    <recommendedName>
        <fullName evidence="10">Phosphodiesterase</fullName>
        <ecNumber evidence="10">3.1.4.-</ecNumber>
    </recommendedName>
</protein>
<feature type="coiled-coil region" evidence="11">
    <location>
        <begin position="77"/>
        <end position="129"/>
    </location>
</feature>
<dbReference type="InterPro" id="IPR003607">
    <property type="entry name" value="HD/PDEase_dom"/>
</dbReference>
<dbReference type="InterPro" id="IPR023174">
    <property type="entry name" value="PDEase_CS"/>
</dbReference>
<comment type="pathway">
    <text evidence="5">Purine metabolism; 3',5'-cyclic GMP degradation; GMP from 3',5'-cyclic GMP: step 1/1.</text>
</comment>
<accession>A0A023F539</accession>
<evidence type="ECO:0000256" key="4">
    <source>
        <dbReference type="ARBA" id="ARBA00022801"/>
    </source>
</evidence>
<evidence type="ECO:0000256" key="11">
    <source>
        <dbReference type="SAM" id="Coils"/>
    </source>
</evidence>
<dbReference type="SMART" id="SM00471">
    <property type="entry name" value="HDc"/>
    <property type="match status" value="1"/>
</dbReference>
<feature type="binding site" evidence="9">
    <location>
        <position position="385"/>
    </location>
    <ligand>
        <name>Zn(2+)</name>
        <dbReference type="ChEBI" id="CHEBI:29105"/>
        <label>1</label>
    </ligand>
</feature>
<evidence type="ECO:0000256" key="1">
    <source>
        <dbReference type="ARBA" id="ARBA00000583"/>
    </source>
</evidence>
<keyword evidence="4 10" id="KW-0378">Hydrolase</keyword>
<dbReference type="EC" id="3.1.4.-" evidence="10"/>
<feature type="binding site" evidence="8">
    <location>
        <position position="275"/>
    </location>
    <ligand>
        <name>AMP</name>
        <dbReference type="ChEBI" id="CHEBI:456215"/>
    </ligand>
</feature>
<dbReference type="Pfam" id="PF00233">
    <property type="entry name" value="PDEase_I"/>
    <property type="match status" value="1"/>
</dbReference>
<feature type="compositionally biased region" description="Low complexity" evidence="12">
    <location>
        <begin position="871"/>
        <end position="884"/>
    </location>
</feature>
<dbReference type="InterPro" id="IPR002073">
    <property type="entry name" value="PDEase_catalytic_dom"/>
</dbReference>
<comment type="catalytic activity">
    <reaction evidence="1">
        <text>3',5'-cyclic GMP + H2O = GMP + H(+)</text>
        <dbReference type="Rhea" id="RHEA:16957"/>
        <dbReference type="ChEBI" id="CHEBI:15377"/>
        <dbReference type="ChEBI" id="CHEBI:15378"/>
        <dbReference type="ChEBI" id="CHEBI:57746"/>
        <dbReference type="ChEBI" id="CHEBI:58115"/>
        <dbReference type="EC" id="3.1.4.35"/>
    </reaction>
</comment>
<feature type="region of interest" description="Disordered" evidence="12">
    <location>
        <begin position="484"/>
        <end position="884"/>
    </location>
</feature>
<name>A0A023F539_TRIIF</name>
<feature type="compositionally biased region" description="Polar residues" evidence="12">
    <location>
        <begin position="784"/>
        <end position="799"/>
    </location>
</feature>
<feature type="binding site" evidence="9">
    <location>
        <position position="238"/>
    </location>
    <ligand>
        <name>Zn(2+)</name>
        <dbReference type="ChEBI" id="CHEBI:29105"/>
        <label>1</label>
    </ligand>
</feature>
<dbReference type="InterPro" id="IPR023088">
    <property type="entry name" value="PDEase"/>
</dbReference>
<evidence type="ECO:0000256" key="6">
    <source>
        <dbReference type="ARBA" id="ARBA00061167"/>
    </source>
</evidence>
<dbReference type="AlphaFoldDB" id="A0A023F539"/>
<evidence type="ECO:0000256" key="3">
    <source>
        <dbReference type="ARBA" id="ARBA00022723"/>
    </source>
</evidence>
<feature type="compositionally biased region" description="Polar residues" evidence="12">
    <location>
        <begin position="484"/>
        <end position="498"/>
    </location>
</feature>
<evidence type="ECO:0000256" key="2">
    <source>
        <dbReference type="ARBA" id="ARBA00022535"/>
    </source>
</evidence>
<dbReference type="FunFam" id="1.10.1300.10:FF:000006">
    <property type="entry name" value="Phosphodiesterase 9A"/>
    <property type="match status" value="1"/>
</dbReference>
<dbReference type="InterPro" id="IPR036971">
    <property type="entry name" value="PDEase_catalytic_dom_sf"/>
</dbReference>
<comment type="similarity">
    <text evidence="6">Belongs to the cyclic nucleotide phosphodiesterase family. PDE9 subfamily.</text>
</comment>
<dbReference type="PRINTS" id="PR00387">
    <property type="entry name" value="PDIESTERASE1"/>
</dbReference>
<feature type="compositionally biased region" description="Polar residues" evidence="12">
    <location>
        <begin position="637"/>
        <end position="654"/>
    </location>
</feature>
<dbReference type="GO" id="GO:0046872">
    <property type="term" value="F:metal ion binding"/>
    <property type="evidence" value="ECO:0007669"/>
    <property type="project" value="UniProtKB-KW"/>
</dbReference>
<comment type="cofactor">
    <cofactor evidence="10">
        <name>a divalent metal cation</name>
        <dbReference type="ChEBI" id="CHEBI:60240"/>
    </cofactor>
    <text evidence="10">Binds 2 divalent metal cations per subunit. Site 1 may preferentially bind zinc ions, while site 2 has a preference for magnesium and/or manganese ions.</text>
</comment>
<proteinExistence type="evidence at transcript level"/>
<keyword evidence="11" id="KW-0175">Coiled coil</keyword>
<feature type="compositionally biased region" description="Acidic residues" evidence="12">
    <location>
        <begin position="534"/>
        <end position="553"/>
    </location>
</feature>
<evidence type="ECO:0000256" key="5">
    <source>
        <dbReference type="ARBA" id="ARBA00037913"/>
    </source>
</evidence>
<feature type="binding site" evidence="9">
    <location>
        <position position="275"/>
    </location>
    <ligand>
        <name>Zn(2+)</name>
        <dbReference type="ChEBI" id="CHEBI:29105"/>
        <label>1</label>
    </ligand>
</feature>
<feature type="compositionally biased region" description="Polar residues" evidence="12">
    <location>
        <begin position="515"/>
        <end position="531"/>
    </location>
</feature>
<feature type="compositionally biased region" description="Basic and acidic residues" evidence="12">
    <location>
        <begin position="585"/>
        <end position="611"/>
    </location>
</feature>
<dbReference type="Gene3D" id="1.10.1300.10">
    <property type="entry name" value="3'5'-cyclic nucleotide phosphodiesterase, catalytic domain"/>
    <property type="match status" value="1"/>
</dbReference>
<reference evidence="14" key="1">
    <citation type="journal article" date="2014" name="PLoS Negl. Trop. Dis.">
        <title>An updated insight into the Sialotranscriptome of Triatoma infestans: developmental stage and geographic variations.</title>
        <authorList>
            <person name="Schwarz A."/>
            <person name="Medrano-Mercado N."/>
            <person name="Schaub G.A."/>
            <person name="Struchiner C.J."/>
            <person name="Bargues M.D."/>
            <person name="Levy M.Z."/>
            <person name="Ribeiro J.M."/>
        </authorList>
    </citation>
    <scope>NUCLEOTIDE SEQUENCE</scope>
    <source>
        <strain evidence="14">Chile</strain>
        <tissue evidence="14">Salivary glands</tissue>
    </source>
</reference>
<feature type="domain" description="PDEase" evidence="13">
    <location>
        <begin position="158"/>
        <end position="480"/>
    </location>
</feature>
<keyword evidence="3 9" id="KW-0479">Metal-binding</keyword>
<dbReference type="PROSITE" id="PS51845">
    <property type="entry name" value="PDEASE_I_2"/>
    <property type="match status" value="1"/>
</dbReference>